<dbReference type="InterPro" id="IPR051167">
    <property type="entry name" value="Prolyl_oligopep/macrocyclase"/>
</dbReference>
<reference evidence="11" key="1">
    <citation type="submission" date="2017-02" db="UniProtKB">
        <authorList>
            <consortium name="WormBaseParasite"/>
        </authorList>
    </citation>
    <scope>IDENTIFICATION</scope>
</reference>
<dbReference type="SUPFAM" id="SSF50993">
    <property type="entry name" value="Peptidase/esterase 'gauge' domain"/>
    <property type="match status" value="1"/>
</dbReference>
<evidence type="ECO:0000256" key="1">
    <source>
        <dbReference type="ARBA" id="ARBA00001070"/>
    </source>
</evidence>
<dbReference type="PANTHER" id="PTHR42881">
    <property type="entry name" value="PROLYL ENDOPEPTIDASE"/>
    <property type="match status" value="1"/>
</dbReference>
<comment type="similarity">
    <text evidence="2 7">Belongs to the peptidase S9A family.</text>
</comment>
<dbReference type="PRINTS" id="PR00862">
    <property type="entry name" value="PROLIGOPTASE"/>
</dbReference>
<dbReference type="InterPro" id="IPR029058">
    <property type="entry name" value="AB_hydrolase_fold"/>
</dbReference>
<keyword evidence="10" id="KW-1185">Reference proteome</keyword>
<dbReference type="InterPro" id="IPR023302">
    <property type="entry name" value="Pept_S9A_N"/>
</dbReference>
<dbReference type="Gene3D" id="2.130.10.120">
    <property type="entry name" value="Prolyl oligopeptidase, N-terminal domain"/>
    <property type="match status" value="1"/>
</dbReference>
<name>A0A0N4ZJP0_PARTI</name>
<feature type="domain" description="Peptidase S9A N-terminal" evidence="9">
    <location>
        <begin position="39"/>
        <end position="447"/>
    </location>
</feature>
<dbReference type="Proteomes" id="UP000038045">
    <property type="component" value="Unplaced"/>
</dbReference>
<dbReference type="GO" id="GO:0005829">
    <property type="term" value="C:cytosol"/>
    <property type="evidence" value="ECO:0007669"/>
    <property type="project" value="TreeGrafter"/>
</dbReference>
<dbReference type="PROSITE" id="PS00708">
    <property type="entry name" value="PRO_ENDOPEP_SER"/>
    <property type="match status" value="1"/>
</dbReference>
<dbReference type="Gene3D" id="3.40.50.1820">
    <property type="entry name" value="alpha/beta hydrolase"/>
    <property type="match status" value="1"/>
</dbReference>
<keyword evidence="5 7" id="KW-0378">Hydrolase</keyword>
<comment type="catalytic activity">
    <reaction evidence="1">
        <text>Hydrolysis of Pro-|-Xaa &gt;&gt; Ala-|-Xaa in oligopeptides.</text>
        <dbReference type="EC" id="3.4.21.26"/>
    </reaction>
</comment>
<evidence type="ECO:0000256" key="5">
    <source>
        <dbReference type="ARBA" id="ARBA00022801"/>
    </source>
</evidence>
<dbReference type="InterPro" id="IPR002470">
    <property type="entry name" value="Peptidase_S9A"/>
</dbReference>
<evidence type="ECO:0000256" key="4">
    <source>
        <dbReference type="ARBA" id="ARBA00022670"/>
    </source>
</evidence>
<evidence type="ECO:0000256" key="2">
    <source>
        <dbReference type="ARBA" id="ARBA00005228"/>
    </source>
</evidence>
<dbReference type="Pfam" id="PF02897">
    <property type="entry name" value="Peptidase_S9_N"/>
    <property type="match status" value="1"/>
</dbReference>
<evidence type="ECO:0000259" key="9">
    <source>
        <dbReference type="Pfam" id="PF02897"/>
    </source>
</evidence>
<dbReference type="GO" id="GO:0006508">
    <property type="term" value="P:proteolysis"/>
    <property type="evidence" value="ECO:0007669"/>
    <property type="project" value="UniProtKB-KW"/>
</dbReference>
<dbReference type="InterPro" id="IPR001375">
    <property type="entry name" value="Peptidase_S9_cat"/>
</dbReference>
<evidence type="ECO:0000256" key="6">
    <source>
        <dbReference type="ARBA" id="ARBA00022825"/>
    </source>
</evidence>
<dbReference type="GO" id="GO:0004252">
    <property type="term" value="F:serine-type endopeptidase activity"/>
    <property type="evidence" value="ECO:0007669"/>
    <property type="project" value="UniProtKB-UniRule"/>
</dbReference>
<evidence type="ECO:0000313" key="10">
    <source>
        <dbReference type="Proteomes" id="UP000038045"/>
    </source>
</evidence>
<keyword evidence="4 7" id="KW-0645">Protease</keyword>
<dbReference type="Pfam" id="PF00326">
    <property type="entry name" value="Peptidase_S9"/>
    <property type="match status" value="1"/>
</dbReference>
<keyword evidence="6 7" id="KW-0720">Serine protease</keyword>
<dbReference type="FunFam" id="3.40.50.1820:FF:000005">
    <property type="entry name" value="Prolyl endopeptidase"/>
    <property type="match status" value="1"/>
</dbReference>
<dbReference type="GO" id="GO:0070012">
    <property type="term" value="F:oligopeptidase activity"/>
    <property type="evidence" value="ECO:0007669"/>
    <property type="project" value="TreeGrafter"/>
</dbReference>
<evidence type="ECO:0000256" key="7">
    <source>
        <dbReference type="RuleBase" id="RU368024"/>
    </source>
</evidence>
<feature type="domain" description="Peptidase S9 prolyl oligopeptidase catalytic" evidence="8">
    <location>
        <begin position="518"/>
        <end position="739"/>
    </location>
</feature>
<dbReference type="WBParaSite" id="PTRK_0000827200.1">
    <property type="protein sequence ID" value="PTRK_0000827200.1"/>
    <property type="gene ID" value="PTRK_0000827200"/>
</dbReference>
<evidence type="ECO:0000256" key="3">
    <source>
        <dbReference type="ARBA" id="ARBA00016310"/>
    </source>
</evidence>
<organism evidence="10 11">
    <name type="scientific">Parastrongyloides trichosuri</name>
    <name type="common">Possum-specific nematode worm</name>
    <dbReference type="NCBI Taxonomy" id="131310"/>
    <lineage>
        <taxon>Eukaryota</taxon>
        <taxon>Metazoa</taxon>
        <taxon>Ecdysozoa</taxon>
        <taxon>Nematoda</taxon>
        <taxon>Chromadorea</taxon>
        <taxon>Rhabditida</taxon>
        <taxon>Tylenchina</taxon>
        <taxon>Panagrolaimomorpha</taxon>
        <taxon>Strongyloidoidea</taxon>
        <taxon>Strongyloididae</taxon>
        <taxon>Parastrongyloides</taxon>
    </lineage>
</organism>
<evidence type="ECO:0000259" key="8">
    <source>
        <dbReference type="Pfam" id="PF00326"/>
    </source>
</evidence>
<evidence type="ECO:0000313" key="11">
    <source>
        <dbReference type="WBParaSite" id="PTRK_0000827200.1"/>
    </source>
</evidence>
<dbReference type="InterPro" id="IPR002471">
    <property type="entry name" value="Pept_S9_AS"/>
</dbReference>
<dbReference type="AlphaFoldDB" id="A0A0N4ZJP0"/>
<dbReference type="PANTHER" id="PTHR42881:SF2">
    <property type="entry name" value="PROLYL ENDOPEPTIDASE"/>
    <property type="match status" value="1"/>
</dbReference>
<dbReference type="EC" id="3.4.21.-" evidence="7"/>
<sequence length="744" mass="85369">MYSRWFIIFAIIVYQNQSLNSNEIIESDSLIKINVTEYPVLEKNETFFDKFHGEIIYDPYRYLEDTNSKETRKFIERLNEITDSVLNQSKYRDIFREKVIKYRNYEQYGIFEKYGDYYYYTYNSGIENHDSIYRKQNLNDTGEKFLDVDSLSKEGLISCSFTKTSLDGKIMAYGLSVNGSDWNTIHFINEYGEPLPDILYEVKDPNVDFILNNTGFIYSSYPNKNVTAEGKTIPVIESHSLYYHKMGTEQDDDIIIADYPKNKNFLTFGSTSNDGRFLFVNFFDKLGINNSVYYYDLYTVKNEITKKLDLKPLFDKPDANYQIFDSNDDEVFVMADKNASMEGIFKMKFPDSSKSESDLTILVDEDKVKPILGVSIVGKNYFIVHYLEGIKSSLFIHDKENGEMIQEIDLEAGFVEKISGSKESNEFFVSFSSQISPSTIYRGNLDDLEKGEKVKLEIIKQTTPEGLDLSEFTVKQVFYQSKDGTHVHMLIFYKKNIKLDGNNPVLLEGYGFSNIPSYSASKTMFVKHFNGIVCTANIRGGGQFGEKWSEDGILHKKQNAFDDFIAAAEYLIKNNYTRPSKLGIIGGSNGGLLVAVVSQQRPDLFGVVINQAGILDMVRFHRYTFGGLWISEYGNPDEEDDFKYIIKYSPLHNLRLPPKPIQWPSTFLVTADHDNRVDPAHTLKYIATLYEILQEAKDYQTNPVLALIEKSAGHGDVTPLSKIIDAIVKVFSFLQLTLNLSWKD</sequence>
<protein>
    <recommendedName>
        <fullName evidence="3 7">Prolyl endopeptidase</fullName>
        <ecNumber evidence="7">3.4.21.-</ecNumber>
    </recommendedName>
</protein>
<proteinExistence type="inferred from homology"/>
<dbReference type="SUPFAM" id="SSF53474">
    <property type="entry name" value="alpha/beta-Hydrolases"/>
    <property type="match status" value="1"/>
</dbReference>
<accession>A0A0N4ZJP0</accession>